<proteinExistence type="predicted"/>
<evidence type="ECO:0000256" key="1">
    <source>
        <dbReference type="ARBA" id="ARBA00001974"/>
    </source>
</evidence>
<dbReference type="HOGENOM" id="CLU_003291_2_2_10"/>
<dbReference type="Proteomes" id="UP000003460">
    <property type="component" value="Unassembled WGS sequence"/>
</dbReference>
<dbReference type="eggNOG" id="COG0446">
    <property type="taxonomic scope" value="Bacteria"/>
</dbReference>
<keyword evidence="3" id="KW-0274">FAD</keyword>
<reference evidence="6" key="1">
    <citation type="submission" date="2009-09" db="EMBL/GenBank/DDBJ databases">
        <authorList>
            <person name="Weinstock G."/>
            <person name="Sodergren E."/>
            <person name="Clifton S."/>
            <person name="Fulton L."/>
            <person name="Fulton B."/>
            <person name="Courtney L."/>
            <person name="Fronick C."/>
            <person name="Harrison M."/>
            <person name="Strong C."/>
            <person name="Farmer C."/>
            <person name="Delahaunty K."/>
            <person name="Markovic C."/>
            <person name="Hall O."/>
            <person name="Minx P."/>
            <person name="Tomlinson C."/>
            <person name="Mitreva M."/>
            <person name="Nelson J."/>
            <person name="Hou S."/>
            <person name="Wollam A."/>
            <person name="Pepin K.H."/>
            <person name="Johnson M."/>
            <person name="Bhonagiri V."/>
            <person name="Nash W.E."/>
            <person name="Warren W."/>
            <person name="Chinwalla A."/>
            <person name="Mardis E.R."/>
            <person name="Wilson R.K."/>
        </authorList>
    </citation>
    <scope>NUCLEOTIDE SEQUENCE [LARGE SCALE GENOMIC DNA]</scope>
    <source>
        <strain evidence="6">ATCC 51259</strain>
    </source>
</reference>
<evidence type="ECO:0000256" key="2">
    <source>
        <dbReference type="ARBA" id="ARBA00022630"/>
    </source>
</evidence>
<evidence type="ECO:0000256" key="5">
    <source>
        <dbReference type="ARBA" id="ARBA00023284"/>
    </source>
</evidence>
<dbReference type="Gene3D" id="3.50.50.60">
    <property type="entry name" value="FAD/NAD(P)-binding domain"/>
    <property type="match status" value="1"/>
</dbReference>
<keyword evidence="2" id="KW-0285">Flavoprotein</keyword>
<dbReference type="AlphaFoldDB" id="C9LKU4"/>
<comment type="caution">
    <text evidence="6">The sequence shown here is derived from an EMBL/GenBank/DDBJ whole genome shotgun (WGS) entry which is preliminary data.</text>
</comment>
<dbReference type="InterPro" id="IPR036188">
    <property type="entry name" value="FAD/NAD-bd_sf"/>
</dbReference>
<protein>
    <recommendedName>
        <fullName evidence="8">Pyridine nucleotide-disulfide oxidoreductase</fullName>
    </recommendedName>
</protein>
<comment type="cofactor">
    <cofactor evidence="1">
        <name>FAD</name>
        <dbReference type="ChEBI" id="CHEBI:57692"/>
    </cofactor>
</comment>
<evidence type="ECO:0000256" key="4">
    <source>
        <dbReference type="ARBA" id="ARBA00023002"/>
    </source>
</evidence>
<keyword evidence="4" id="KW-0560">Oxidoreductase</keyword>
<dbReference type="InterPro" id="IPR050260">
    <property type="entry name" value="FAD-bd_OxRdtase"/>
</dbReference>
<evidence type="ECO:0008006" key="8">
    <source>
        <dbReference type="Google" id="ProtNLM"/>
    </source>
</evidence>
<dbReference type="GO" id="GO:0016491">
    <property type="term" value="F:oxidoreductase activity"/>
    <property type="evidence" value="ECO:0007669"/>
    <property type="project" value="UniProtKB-KW"/>
</dbReference>
<dbReference type="SUPFAM" id="SSF51905">
    <property type="entry name" value="FAD/NAD(P)-binding domain"/>
    <property type="match status" value="1"/>
</dbReference>
<sequence>MKHLIIGGVAGGATAAARIRRIDEQAEIILLEKGPHISYANCGLPYYIGGVIAHREKLFVQTPEAFGQQFNVIAVR</sequence>
<dbReference type="STRING" id="626522.GCWU000325_02865"/>
<evidence type="ECO:0000313" key="7">
    <source>
        <dbReference type="Proteomes" id="UP000003460"/>
    </source>
</evidence>
<keyword evidence="5" id="KW-0676">Redox-active center</keyword>
<name>C9LKU4_9BACT</name>
<dbReference type="PANTHER" id="PTHR43429">
    <property type="entry name" value="PYRIDINE NUCLEOTIDE-DISULFIDE OXIDOREDUCTASE DOMAIN-CONTAINING"/>
    <property type="match status" value="1"/>
</dbReference>
<dbReference type="EMBL" id="ACIJ02000034">
    <property type="protein sequence ID" value="EEX70268.1"/>
    <property type="molecule type" value="Genomic_DNA"/>
</dbReference>
<gene>
    <name evidence="6" type="ORF">GCWU000325_02865</name>
</gene>
<dbReference type="PANTHER" id="PTHR43429:SF1">
    <property type="entry name" value="NAD(P)H SULFUR OXIDOREDUCTASE (COA-DEPENDENT)"/>
    <property type="match status" value="1"/>
</dbReference>
<evidence type="ECO:0000256" key="3">
    <source>
        <dbReference type="ARBA" id="ARBA00022827"/>
    </source>
</evidence>
<keyword evidence="7" id="KW-1185">Reference proteome</keyword>
<evidence type="ECO:0000313" key="6">
    <source>
        <dbReference type="EMBL" id="EEX70268.1"/>
    </source>
</evidence>
<organism evidence="6 7">
    <name type="scientific">Alloprevotella tannerae ATCC 51259</name>
    <dbReference type="NCBI Taxonomy" id="626522"/>
    <lineage>
        <taxon>Bacteria</taxon>
        <taxon>Pseudomonadati</taxon>
        <taxon>Bacteroidota</taxon>
        <taxon>Bacteroidia</taxon>
        <taxon>Bacteroidales</taxon>
        <taxon>Prevotellaceae</taxon>
        <taxon>Alloprevotella</taxon>
    </lineage>
</organism>
<accession>C9LKU4</accession>